<dbReference type="AlphaFoldDB" id="A0AAD5RPU0"/>
<evidence type="ECO:0000256" key="1">
    <source>
        <dbReference type="SAM" id="MobiDB-lite"/>
    </source>
</evidence>
<proteinExistence type="predicted"/>
<evidence type="ECO:0000259" key="2">
    <source>
        <dbReference type="Pfam" id="PF06985"/>
    </source>
</evidence>
<evidence type="ECO:0000313" key="3">
    <source>
        <dbReference type="EMBL" id="KAJ2900245.1"/>
    </source>
</evidence>
<feature type="region of interest" description="Disordered" evidence="1">
    <location>
        <begin position="383"/>
        <end position="409"/>
    </location>
</feature>
<dbReference type="EMBL" id="JAKWBI020000176">
    <property type="protein sequence ID" value="KAJ2900245.1"/>
    <property type="molecule type" value="Genomic_DNA"/>
</dbReference>
<organism evidence="3 4">
    <name type="scientific">Zalerion maritima</name>
    <dbReference type="NCBI Taxonomy" id="339359"/>
    <lineage>
        <taxon>Eukaryota</taxon>
        <taxon>Fungi</taxon>
        <taxon>Dikarya</taxon>
        <taxon>Ascomycota</taxon>
        <taxon>Pezizomycotina</taxon>
        <taxon>Sordariomycetes</taxon>
        <taxon>Lulworthiomycetidae</taxon>
        <taxon>Lulworthiales</taxon>
        <taxon>Lulworthiaceae</taxon>
        <taxon>Zalerion</taxon>
    </lineage>
</organism>
<protein>
    <submittedName>
        <fullName evidence="3">HET-domain-containing protein</fullName>
    </submittedName>
</protein>
<dbReference type="Pfam" id="PF06985">
    <property type="entry name" value="HET"/>
    <property type="match status" value="1"/>
</dbReference>
<reference evidence="3" key="1">
    <citation type="submission" date="2022-07" db="EMBL/GenBank/DDBJ databases">
        <title>Draft genome sequence of Zalerion maritima ATCC 34329, a (micro)plastics degrading marine fungus.</title>
        <authorList>
            <person name="Paco A."/>
            <person name="Goncalves M.F.M."/>
            <person name="Rocha-Santos T.A.P."/>
            <person name="Alves A."/>
        </authorList>
    </citation>
    <scope>NUCLEOTIDE SEQUENCE</scope>
    <source>
        <strain evidence="3">ATCC 34329</strain>
    </source>
</reference>
<feature type="domain" description="Heterokaryon incompatibility" evidence="2">
    <location>
        <begin position="179"/>
        <end position="337"/>
    </location>
</feature>
<keyword evidence="4" id="KW-1185">Reference proteome</keyword>
<dbReference type="PANTHER" id="PTHR33112:SF9">
    <property type="entry name" value="HETEROKARYON INCOMPATIBILITY DOMAIN-CONTAINING PROTEIN"/>
    <property type="match status" value="1"/>
</dbReference>
<comment type="caution">
    <text evidence="3">The sequence shown here is derived from an EMBL/GenBank/DDBJ whole genome shotgun (WGS) entry which is preliminary data.</text>
</comment>
<sequence>MAPPCGLCNNFRRKQTQYRVAFDCKVDELLDAARQGCPVCSFMFEAMIHFEPKFGGLDKVGHVSVWGPTVEQRKEEHFVEAEVCLADSRKVMLEFFMGDSGDPGRFGAPMKVTPPVPGDTSSDQSFNWAVQRLAACVKYHSQCPDMKEVVLPARVLDLGLPDEQGGAKLLHTSNRLGTYACLSHCWGGVQSCTTTCSNLNSRIAGIAWESLPQTFRDAIVFTRRLGLRYLWIDSLCIMQDDPLDWKRESGKMASIYQNAHITLAATKAPDGCGGCFSVVSPIDRDHELAGLRRFVNSQIRVFVREKIRHLDHAGQPDSADNAVSELPLLNRAWAYQERLLSSRVIHFCRRELVWECREYSSCECASFRPKTEPKKEYASFFWNPEGKQQDGPHPGQKLGPAPGEERGGLVVTEDGYKPYMKSTEGTVSFNREKKGAGSEMAPDELASAVKKYLQAEIENQPPTNQTIDARKKRTIDEIRLWHRLVMQYSALYLTVQSDRLPAIAGLAKQMVGLRGGDLRYLAGVWSSSLEPDLLWHVDESLAGRSASRPTPPNAPSWSWASVNGKVSFWDEELVDHNLAIVESQCDPVRRDSDEVDPFGQVTGGRLVVSTDGLEVMKLVHTYAEGNSSTSHGVHYMLSLDGKNIPFLADYDLSNQGPGYIGDGETVYCLEFKKGLRAGFGMTGSKFPLSNLQLARCPTLDSIMLLSKVQELDFIGNTVPENMAAAEKRLELPSEATDQGWGILGPVRRDTERKTKYVEEAMAFDVVSEVRIPSELWLEKMGRRIGG</sequence>
<gene>
    <name evidence="3" type="ORF">MKZ38_002527</name>
</gene>
<dbReference type="InterPro" id="IPR010730">
    <property type="entry name" value="HET"/>
</dbReference>
<evidence type="ECO:0000313" key="4">
    <source>
        <dbReference type="Proteomes" id="UP001201980"/>
    </source>
</evidence>
<accession>A0AAD5RPU0</accession>
<name>A0AAD5RPU0_9PEZI</name>
<dbReference type="PANTHER" id="PTHR33112">
    <property type="entry name" value="DOMAIN PROTEIN, PUTATIVE-RELATED"/>
    <property type="match status" value="1"/>
</dbReference>
<dbReference type="Proteomes" id="UP001201980">
    <property type="component" value="Unassembled WGS sequence"/>
</dbReference>